<reference evidence="1 2" key="1">
    <citation type="submission" date="2020-01" db="EMBL/GenBank/DDBJ databases">
        <authorList>
            <person name="Peng S.Y."/>
            <person name="Li J."/>
            <person name="Wang M."/>
            <person name="Wang L."/>
            <person name="Wang C.Q."/>
            <person name="Wang J.R."/>
        </authorList>
    </citation>
    <scope>NUCLEOTIDE SEQUENCE [LARGE SCALE GENOMIC DNA]</scope>
    <source>
        <strain evidence="1 2">XCT-34</strain>
    </source>
</reference>
<keyword evidence="2" id="KW-1185">Reference proteome</keyword>
<dbReference type="EMBL" id="JAABLP010000001">
    <property type="protein sequence ID" value="NBN62806.1"/>
    <property type="molecule type" value="Genomic_DNA"/>
</dbReference>
<evidence type="ECO:0008006" key="3">
    <source>
        <dbReference type="Google" id="ProtNLM"/>
    </source>
</evidence>
<proteinExistence type="predicted"/>
<dbReference type="RefSeq" id="WP_161674067.1">
    <property type="nucleotide sequence ID" value="NZ_JAABLP010000001.1"/>
</dbReference>
<name>A0ABW9ZE88_9HYPH</name>
<sequence length="94" mass="9765">MNEITTSPDQRVPHLLRLFTMARQLHRRLTPRQVAAEAGVRVAEVNAVLRGGPALVPAAAQVALARWNEVPLEALGGAAPASAEGPAGEGRAAA</sequence>
<evidence type="ECO:0000313" key="2">
    <source>
        <dbReference type="Proteomes" id="UP000541347"/>
    </source>
</evidence>
<protein>
    <recommendedName>
        <fullName evidence="3">XRE family transcriptional regulator</fullName>
    </recommendedName>
</protein>
<evidence type="ECO:0000313" key="1">
    <source>
        <dbReference type="EMBL" id="NBN62806.1"/>
    </source>
</evidence>
<gene>
    <name evidence="1" type="ORF">GWI71_03845</name>
</gene>
<comment type="caution">
    <text evidence="1">The sequence shown here is derived from an EMBL/GenBank/DDBJ whole genome shotgun (WGS) entry which is preliminary data.</text>
</comment>
<organism evidence="1 2">
    <name type="scientific">Pannonibacter tanglangensis</name>
    <dbReference type="NCBI Taxonomy" id="2750084"/>
    <lineage>
        <taxon>Bacteria</taxon>
        <taxon>Pseudomonadati</taxon>
        <taxon>Pseudomonadota</taxon>
        <taxon>Alphaproteobacteria</taxon>
        <taxon>Hyphomicrobiales</taxon>
        <taxon>Stappiaceae</taxon>
        <taxon>Pannonibacter</taxon>
    </lineage>
</organism>
<dbReference type="Proteomes" id="UP000541347">
    <property type="component" value="Unassembled WGS sequence"/>
</dbReference>
<accession>A0ABW9ZE88</accession>